<dbReference type="CDD" id="cd24146">
    <property type="entry name" value="nat-AmDH_N_like"/>
    <property type="match status" value="1"/>
</dbReference>
<dbReference type="GO" id="GO:0008839">
    <property type="term" value="F:4-hydroxy-tetrahydrodipicolinate reductase"/>
    <property type="evidence" value="ECO:0007669"/>
    <property type="project" value="InterPro"/>
</dbReference>
<feature type="non-terminal residue" evidence="4">
    <location>
        <position position="202"/>
    </location>
</feature>
<organism evidence="4">
    <name type="scientific">marine sediment metagenome</name>
    <dbReference type="NCBI Taxonomy" id="412755"/>
    <lineage>
        <taxon>unclassified sequences</taxon>
        <taxon>metagenomes</taxon>
        <taxon>ecological metagenomes</taxon>
    </lineage>
</organism>
<dbReference type="SUPFAM" id="SSF51735">
    <property type="entry name" value="NAD(P)-binding Rossmann-fold domains"/>
    <property type="match status" value="1"/>
</dbReference>
<sequence length="202" mass="21814">MTYKVIQWATGGVGKAAIEGVQSHPQLQLVGCWVHTAEKVGKDAGVIAGIGEIGVTATDNIDDILALDADCVLYTPLLPNEDEMVRLLESGKNVITTCGWIYPFKSGNVDRLQEACSKGKSVLHGTGIHPGGITELFPLQLSALSRAVTHVRSEEFSDIRTYNAPDVVRDIMLFGKKPEEALASWMVGFLSNGFGQKGEFRP</sequence>
<keyword evidence="1" id="KW-0521">NADP</keyword>
<protein>
    <recommendedName>
        <fullName evidence="3">Dihydrodipicolinate reductase N-terminal domain-containing protein</fullName>
    </recommendedName>
</protein>
<dbReference type="EMBL" id="BARS01045589">
    <property type="protein sequence ID" value="GAG34416.1"/>
    <property type="molecule type" value="Genomic_DNA"/>
</dbReference>
<dbReference type="Pfam" id="PF01113">
    <property type="entry name" value="DapB_N"/>
    <property type="match status" value="1"/>
</dbReference>
<dbReference type="InterPro" id="IPR000846">
    <property type="entry name" value="DapB_N"/>
</dbReference>
<proteinExistence type="predicted"/>
<feature type="domain" description="Dihydrodipicolinate reductase N-terminal" evidence="3">
    <location>
        <begin position="9"/>
        <end position="73"/>
    </location>
</feature>
<evidence type="ECO:0000256" key="2">
    <source>
        <dbReference type="ARBA" id="ARBA00023002"/>
    </source>
</evidence>
<accession>X0YC59</accession>
<gene>
    <name evidence="4" type="ORF">S01H1_68729</name>
</gene>
<dbReference type="GO" id="GO:0009089">
    <property type="term" value="P:lysine biosynthetic process via diaminopimelate"/>
    <property type="evidence" value="ECO:0007669"/>
    <property type="project" value="InterPro"/>
</dbReference>
<dbReference type="InterPro" id="IPR036291">
    <property type="entry name" value="NAD(P)-bd_dom_sf"/>
</dbReference>
<evidence type="ECO:0000313" key="4">
    <source>
        <dbReference type="EMBL" id="GAG34416.1"/>
    </source>
</evidence>
<evidence type="ECO:0000259" key="3">
    <source>
        <dbReference type="Pfam" id="PF01113"/>
    </source>
</evidence>
<evidence type="ECO:0000256" key="1">
    <source>
        <dbReference type="ARBA" id="ARBA00022857"/>
    </source>
</evidence>
<keyword evidence="2" id="KW-0560">Oxidoreductase</keyword>
<reference evidence="4" key="1">
    <citation type="journal article" date="2014" name="Front. Microbiol.">
        <title>High frequency of phylogenetically diverse reductive dehalogenase-homologous genes in deep subseafloor sedimentary metagenomes.</title>
        <authorList>
            <person name="Kawai M."/>
            <person name="Futagami T."/>
            <person name="Toyoda A."/>
            <person name="Takaki Y."/>
            <person name="Nishi S."/>
            <person name="Hori S."/>
            <person name="Arai W."/>
            <person name="Tsubouchi T."/>
            <person name="Morono Y."/>
            <person name="Uchiyama I."/>
            <person name="Ito T."/>
            <person name="Fujiyama A."/>
            <person name="Inagaki F."/>
            <person name="Takami H."/>
        </authorList>
    </citation>
    <scope>NUCLEOTIDE SEQUENCE</scope>
    <source>
        <strain evidence="4">Expedition CK06-06</strain>
    </source>
</reference>
<name>X0YC59_9ZZZZ</name>
<dbReference type="AlphaFoldDB" id="X0YC59"/>
<dbReference type="Gene3D" id="3.40.50.720">
    <property type="entry name" value="NAD(P)-binding Rossmann-like Domain"/>
    <property type="match status" value="1"/>
</dbReference>
<comment type="caution">
    <text evidence="4">The sequence shown here is derived from an EMBL/GenBank/DDBJ whole genome shotgun (WGS) entry which is preliminary data.</text>
</comment>